<organism evidence="1 2">
    <name type="scientific">Sporosarcina saromensis</name>
    <dbReference type="NCBI Taxonomy" id="359365"/>
    <lineage>
        <taxon>Bacteria</taxon>
        <taxon>Bacillati</taxon>
        <taxon>Bacillota</taxon>
        <taxon>Bacilli</taxon>
        <taxon>Bacillales</taxon>
        <taxon>Caryophanaceae</taxon>
        <taxon>Sporosarcina</taxon>
    </lineage>
</organism>
<evidence type="ECO:0000313" key="2">
    <source>
        <dbReference type="Proteomes" id="UP001282284"/>
    </source>
</evidence>
<keyword evidence="2" id="KW-1185">Reference proteome</keyword>
<protein>
    <submittedName>
        <fullName evidence="1">Uncharacterized protein</fullName>
    </submittedName>
</protein>
<sequence length="125" mass="14110">MPTVLEIDAWIAANVLDSEAWDKAEKKDLAVVQATRNLSRWYPKVELTDEHIAYQAIWELQGLDPALKYQKQGVKAVTDNGERIDYVSRSKVAPDVRDLLGVPLFEIEEKETEEESPPQFGGALL</sequence>
<gene>
    <name evidence="1" type="ORF">QT711_11265</name>
</gene>
<proteinExistence type="predicted"/>
<accession>A0ABU4GDW0</accession>
<evidence type="ECO:0000313" key="1">
    <source>
        <dbReference type="EMBL" id="MDW0113767.1"/>
    </source>
</evidence>
<dbReference type="EMBL" id="JAUBDI010000010">
    <property type="protein sequence ID" value="MDW0113767.1"/>
    <property type="molecule type" value="Genomic_DNA"/>
</dbReference>
<comment type="caution">
    <text evidence="1">The sequence shown here is derived from an EMBL/GenBank/DDBJ whole genome shotgun (WGS) entry which is preliminary data.</text>
</comment>
<dbReference type="Proteomes" id="UP001282284">
    <property type="component" value="Unassembled WGS sequence"/>
</dbReference>
<dbReference type="RefSeq" id="WP_317944321.1">
    <property type="nucleotide sequence ID" value="NZ_JAUBDI010000010.1"/>
</dbReference>
<reference evidence="1 2" key="1">
    <citation type="submission" date="2023-06" db="EMBL/GenBank/DDBJ databases">
        <title>Sporosarcina sp. nov., isolated from Korean traditional fermented seafood 'Jeotgal'.</title>
        <authorList>
            <person name="Yang A.I."/>
            <person name="Shin N.-R."/>
        </authorList>
    </citation>
    <scope>NUCLEOTIDE SEQUENCE [LARGE SCALE GENOMIC DNA]</scope>
    <source>
        <strain evidence="1 2">KCTC13119</strain>
    </source>
</reference>
<name>A0ABU4GDW0_9BACL</name>